<feature type="transmembrane region" description="Helical" evidence="1">
    <location>
        <begin position="50"/>
        <end position="71"/>
    </location>
</feature>
<feature type="transmembrane region" description="Helical" evidence="1">
    <location>
        <begin position="122"/>
        <end position="146"/>
    </location>
</feature>
<comment type="caution">
    <text evidence="2">The sequence shown here is derived from an EMBL/GenBank/DDBJ whole genome shotgun (WGS) entry which is preliminary data.</text>
</comment>
<evidence type="ECO:0000313" key="2">
    <source>
        <dbReference type="EMBL" id="MBM7634063.1"/>
    </source>
</evidence>
<evidence type="ECO:0000256" key="1">
    <source>
        <dbReference type="SAM" id="Phobius"/>
    </source>
</evidence>
<dbReference type="RefSeq" id="WP_204698811.1">
    <property type="nucleotide sequence ID" value="NZ_JAFBEC010000009.1"/>
</dbReference>
<evidence type="ECO:0000313" key="3">
    <source>
        <dbReference type="Proteomes" id="UP000741863"/>
    </source>
</evidence>
<feature type="transmembrane region" description="Helical" evidence="1">
    <location>
        <begin position="98"/>
        <end position="116"/>
    </location>
</feature>
<proteinExistence type="predicted"/>
<keyword evidence="1" id="KW-0812">Transmembrane</keyword>
<dbReference type="EMBL" id="JAFBEC010000009">
    <property type="protein sequence ID" value="MBM7634063.1"/>
    <property type="molecule type" value="Genomic_DNA"/>
</dbReference>
<accession>A0ABS2PGW2</accession>
<protein>
    <submittedName>
        <fullName evidence="2">Uncharacterized protein</fullName>
    </submittedName>
</protein>
<keyword evidence="1" id="KW-0472">Membrane</keyword>
<name>A0ABS2PGW2_9BACL</name>
<reference evidence="2 3" key="1">
    <citation type="submission" date="2021-01" db="EMBL/GenBank/DDBJ databases">
        <title>Genomic Encyclopedia of Type Strains, Phase IV (KMG-IV): sequencing the most valuable type-strain genomes for metagenomic binning, comparative biology and taxonomic classification.</title>
        <authorList>
            <person name="Goeker M."/>
        </authorList>
    </citation>
    <scope>NUCLEOTIDE SEQUENCE [LARGE SCALE GENOMIC DNA]</scope>
    <source>
        <strain evidence="2 3">DSM 25540</strain>
    </source>
</reference>
<dbReference type="Proteomes" id="UP000741863">
    <property type="component" value="Unassembled WGS sequence"/>
</dbReference>
<keyword evidence="3" id="KW-1185">Reference proteome</keyword>
<keyword evidence="1" id="KW-1133">Transmembrane helix</keyword>
<organism evidence="2 3">
    <name type="scientific">Geomicrobium sediminis</name>
    <dbReference type="NCBI Taxonomy" id="1347788"/>
    <lineage>
        <taxon>Bacteria</taxon>
        <taxon>Bacillati</taxon>
        <taxon>Bacillota</taxon>
        <taxon>Bacilli</taxon>
        <taxon>Bacillales</taxon>
        <taxon>Geomicrobium</taxon>
    </lineage>
</organism>
<gene>
    <name evidence="2" type="ORF">JOD17_003163</name>
</gene>
<sequence>MSQYKLAFHEKIERFWEKYQVWICLIFALLSAVLYYFSLLQDIRGTLGDVITFSSIVIGINGVFLTLVITLKESIAFERLSFLMPKFQERLYKALRDLILYGLALVTLSVIISLLPSSPSRYLSAMGVSVWFFFFWKVSIGSFYTVKLVTDIVVKSMNTPVRKKRK</sequence>
<feature type="transmembrane region" description="Helical" evidence="1">
    <location>
        <begin position="21"/>
        <end position="38"/>
    </location>
</feature>